<proteinExistence type="predicted"/>
<dbReference type="Proteomes" id="UP000022910">
    <property type="component" value="Unassembled WGS sequence"/>
</dbReference>
<evidence type="ECO:0000313" key="2">
    <source>
        <dbReference type="EMBL" id="EXX56512.1"/>
    </source>
</evidence>
<reference evidence="2 3" key="1">
    <citation type="submission" date="2014-02" db="EMBL/GenBank/DDBJ databases">
        <title>Single nucleus genome sequencing reveals high similarity among nuclei of an endomycorrhizal fungus.</title>
        <authorList>
            <person name="Lin K."/>
            <person name="Geurts R."/>
            <person name="Zhang Z."/>
            <person name="Limpens E."/>
            <person name="Saunders D.G."/>
            <person name="Mu D."/>
            <person name="Pang E."/>
            <person name="Cao H."/>
            <person name="Cha H."/>
            <person name="Lin T."/>
            <person name="Zhou Q."/>
            <person name="Shang Y."/>
            <person name="Li Y."/>
            <person name="Ivanov S."/>
            <person name="Sharma T."/>
            <person name="Velzen R.V."/>
            <person name="Ruijter N.D."/>
            <person name="Aanen D.K."/>
            <person name="Win J."/>
            <person name="Kamoun S."/>
            <person name="Bisseling T."/>
            <person name="Huang S."/>
        </authorList>
    </citation>
    <scope>NUCLEOTIDE SEQUENCE [LARGE SCALE GENOMIC DNA]</scope>
    <source>
        <strain evidence="3">DAOM197198w</strain>
    </source>
</reference>
<dbReference type="Gene3D" id="1.20.5.340">
    <property type="match status" value="1"/>
</dbReference>
<sequence length="227" mass="27066">MITKTYSERSQMEIRKQLKESELVNLQQRNSQIEQDYQNLKLTSAVQNREFAEVEENTLQAQITRSQNEKRALAYNLNKVLKQNELINQQVKILINQLKQKRKNLQDKLAQTEAYIQKLKSQQVSLIKQKERLENELSQFQINYGQLTQDKINMSNMIVGFSQNHNFFTKLKAKLEKITQLEKEIAQLEQKLINEEQIKMKLIQKLQSKENRINELEQNLNIFRHHL</sequence>
<keyword evidence="3" id="KW-1185">Reference proteome</keyword>
<keyword evidence="1" id="KW-0175">Coiled coil</keyword>
<accession>A0A015IH62</accession>
<evidence type="ECO:0000313" key="3">
    <source>
        <dbReference type="Proteomes" id="UP000022910"/>
    </source>
</evidence>
<name>A0A015IH62_RHIIW</name>
<dbReference type="OrthoDB" id="10369435at2759"/>
<evidence type="ECO:0000256" key="1">
    <source>
        <dbReference type="SAM" id="Coils"/>
    </source>
</evidence>
<gene>
    <name evidence="2" type="ORF">RirG_215510</name>
</gene>
<dbReference type="AlphaFoldDB" id="A0A015IH62"/>
<protein>
    <submittedName>
        <fullName evidence="2">Uncharacterized protein</fullName>
    </submittedName>
</protein>
<dbReference type="HOGENOM" id="CLU_1220249_0_0_1"/>
<organism evidence="2 3">
    <name type="scientific">Rhizophagus irregularis (strain DAOM 197198w)</name>
    <name type="common">Glomus intraradices</name>
    <dbReference type="NCBI Taxonomy" id="1432141"/>
    <lineage>
        <taxon>Eukaryota</taxon>
        <taxon>Fungi</taxon>
        <taxon>Fungi incertae sedis</taxon>
        <taxon>Mucoromycota</taxon>
        <taxon>Glomeromycotina</taxon>
        <taxon>Glomeromycetes</taxon>
        <taxon>Glomerales</taxon>
        <taxon>Glomeraceae</taxon>
        <taxon>Rhizophagus</taxon>
    </lineage>
</organism>
<feature type="coiled-coil region" evidence="1">
    <location>
        <begin position="9"/>
        <end position="226"/>
    </location>
</feature>
<comment type="caution">
    <text evidence="2">The sequence shown here is derived from an EMBL/GenBank/DDBJ whole genome shotgun (WGS) entry which is preliminary data.</text>
</comment>
<dbReference type="EMBL" id="JEMT01027688">
    <property type="protein sequence ID" value="EXX56512.1"/>
    <property type="molecule type" value="Genomic_DNA"/>
</dbReference>